<dbReference type="PROSITE" id="PS51832">
    <property type="entry name" value="HD_GYP"/>
    <property type="match status" value="1"/>
</dbReference>
<dbReference type="RefSeq" id="WP_118876388.1">
    <property type="nucleotide sequence ID" value="NZ_QWEI01000005.1"/>
</dbReference>
<comment type="caution">
    <text evidence="2">The sequence shown here is derived from an EMBL/GenBank/DDBJ whole genome shotgun (WGS) entry which is preliminary data.</text>
</comment>
<dbReference type="AlphaFoldDB" id="A0A396S9Z6"/>
<dbReference type="SUPFAM" id="SSF109604">
    <property type="entry name" value="HD-domain/PDEase-like"/>
    <property type="match status" value="1"/>
</dbReference>
<dbReference type="CDD" id="cd00077">
    <property type="entry name" value="HDc"/>
    <property type="match status" value="1"/>
</dbReference>
<evidence type="ECO:0000313" key="3">
    <source>
        <dbReference type="Proteomes" id="UP000265692"/>
    </source>
</evidence>
<dbReference type="Pfam" id="PF13487">
    <property type="entry name" value="HD_5"/>
    <property type="match status" value="1"/>
</dbReference>
<dbReference type="Gene3D" id="1.10.3210.10">
    <property type="entry name" value="Hypothetical protein af1432"/>
    <property type="match status" value="1"/>
</dbReference>
<organism evidence="2 3">
    <name type="scientific">Ureibacillus yapensis</name>
    <dbReference type="NCBI Taxonomy" id="2304605"/>
    <lineage>
        <taxon>Bacteria</taxon>
        <taxon>Bacillati</taxon>
        <taxon>Bacillota</taxon>
        <taxon>Bacilli</taxon>
        <taxon>Bacillales</taxon>
        <taxon>Caryophanaceae</taxon>
        <taxon>Ureibacillus</taxon>
    </lineage>
</organism>
<accession>A0A396S9Z6</accession>
<dbReference type="OrthoDB" id="9759601at2"/>
<evidence type="ECO:0000313" key="2">
    <source>
        <dbReference type="EMBL" id="RHW36097.1"/>
    </source>
</evidence>
<reference evidence="2 3" key="1">
    <citation type="submission" date="2018-08" db="EMBL/GenBank/DDBJ databases">
        <title>Lysinibacillus sp. YLB-03 draft genome sequence.</title>
        <authorList>
            <person name="Yu L."/>
        </authorList>
    </citation>
    <scope>NUCLEOTIDE SEQUENCE [LARGE SCALE GENOMIC DNA]</scope>
    <source>
        <strain evidence="2 3">YLB-03</strain>
    </source>
</reference>
<sequence>METAYINLNDLRIGRIVAEDIFANTKYPIIHKNTLITPNHLNVLKAFHVLKVPIELDGNEKHQDFMNDDIEQEMEELEIRPSAATFEKRYNDAVEEFEKVFFSWESGAKIEITKIREIILPLVDEILNDRAILFKLNNYSIPKNYLYHHCIATGLISASIANKLGYERGFVLQIAIAGVLADCGMAKVPQSIREKQGTLTEHEFLLIRKHPLFSFKMIANLPAMKDEMKLAIYQHHERLDGSGYVEGIKLGKISTFAQIIAVADTFHAMTSERFYRSKESPFKVIEMFKGTEFGKFDIKVVEALVQLIATLPIGTLIELSNLEHAKIMYINSFSPTRPLVKLLNTGEIIDLSKQRSLYISKVIPD</sequence>
<dbReference type="InterPro" id="IPR003607">
    <property type="entry name" value="HD/PDEase_dom"/>
</dbReference>
<dbReference type="SMART" id="SM00471">
    <property type="entry name" value="HDc"/>
    <property type="match status" value="1"/>
</dbReference>
<gene>
    <name evidence="2" type="ORF">D1B33_10665</name>
</gene>
<name>A0A396S9Z6_9BACL</name>
<proteinExistence type="predicted"/>
<feature type="domain" description="HD-GYP" evidence="1">
    <location>
        <begin position="124"/>
        <end position="320"/>
    </location>
</feature>
<dbReference type="EMBL" id="QWEI01000005">
    <property type="protein sequence ID" value="RHW36097.1"/>
    <property type="molecule type" value="Genomic_DNA"/>
</dbReference>
<dbReference type="PANTHER" id="PTHR43155">
    <property type="entry name" value="CYCLIC DI-GMP PHOSPHODIESTERASE PA4108-RELATED"/>
    <property type="match status" value="1"/>
</dbReference>
<evidence type="ECO:0000259" key="1">
    <source>
        <dbReference type="PROSITE" id="PS51832"/>
    </source>
</evidence>
<dbReference type="InterPro" id="IPR037522">
    <property type="entry name" value="HD_GYP_dom"/>
</dbReference>
<dbReference type="Proteomes" id="UP000265692">
    <property type="component" value="Unassembled WGS sequence"/>
</dbReference>
<keyword evidence="3" id="KW-1185">Reference proteome</keyword>
<protein>
    <submittedName>
        <fullName evidence="2">HD-GYP domain-containing protein</fullName>
    </submittedName>
</protein>
<dbReference type="PANTHER" id="PTHR43155:SF2">
    <property type="entry name" value="CYCLIC DI-GMP PHOSPHODIESTERASE PA4108"/>
    <property type="match status" value="1"/>
</dbReference>